<organism evidence="2 3">
    <name type="scientific">Salicibibacter cibi</name>
    <dbReference type="NCBI Taxonomy" id="2743001"/>
    <lineage>
        <taxon>Bacteria</taxon>
        <taxon>Bacillati</taxon>
        <taxon>Bacillota</taxon>
        <taxon>Bacilli</taxon>
        <taxon>Bacillales</taxon>
        <taxon>Bacillaceae</taxon>
        <taxon>Salicibibacter</taxon>
    </lineage>
</organism>
<evidence type="ECO:0000256" key="1">
    <source>
        <dbReference type="SAM" id="MobiDB-lite"/>
    </source>
</evidence>
<dbReference type="AlphaFoldDB" id="A0A7T6Z849"/>
<name>A0A7T6Z849_9BACI</name>
<reference evidence="2 3" key="1">
    <citation type="submission" date="2020-06" db="EMBL/GenBank/DDBJ databases">
        <title>Genomic analysis of Salicibibacter sp. NKC21-4.</title>
        <authorList>
            <person name="Oh Y.J."/>
        </authorList>
    </citation>
    <scope>NUCLEOTIDE SEQUENCE [LARGE SCALE GENOMIC DNA]</scope>
    <source>
        <strain evidence="2 3">NKC21-4</strain>
    </source>
</reference>
<evidence type="ECO:0000313" key="2">
    <source>
        <dbReference type="EMBL" id="QQK78718.1"/>
    </source>
</evidence>
<protein>
    <submittedName>
        <fullName evidence="2">Uncharacterized protein</fullName>
    </submittedName>
</protein>
<evidence type="ECO:0000313" key="3">
    <source>
        <dbReference type="Proteomes" id="UP000595349"/>
    </source>
</evidence>
<dbReference type="RefSeq" id="WP_200087262.1">
    <property type="nucleotide sequence ID" value="NZ_CP054706.1"/>
</dbReference>
<dbReference type="KEGG" id="scib:HUG20_01580"/>
<accession>A0A7T6Z849</accession>
<dbReference type="Proteomes" id="UP000595349">
    <property type="component" value="Chromosome"/>
</dbReference>
<dbReference type="EMBL" id="CP054706">
    <property type="protein sequence ID" value="QQK78718.1"/>
    <property type="molecule type" value="Genomic_DNA"/>
</dbReference>
<keyword evidence="3" id="KW-1185">Reference proteome</keyword>
<proteinExistence type="predicted"/>
<feature type="compositionally biased region" description="Basic and acidic residues" evidence="1">
    <location>
        <begin position="1"/>
        <end position="16"/>
    </location>
</feature>
<sequence>MSEKNENMSMQERSDYFYRQSGGPGNPDIERILDEHLKNGKDHGAPGEKEEPKDAFIEAFLNDHSTKPIAMWLLRMRFDLKDRWEEYLNAQKQDDVQQLIEALKKEEEMTK</sequence>
<gene>
    <name evidence="2" type="ORF">HUG20_01580</name>
</gene>
<feature type="region of interest" description="Disordered" evidence="1">
    <location>
        <begin position="1"/>
        <end position="31"/>
    </location>
</feature>